<dbReference type="Gene3D" id="2.30.40.10">
    <property type="entry name" value="Urease, subunit C, domain 1"/>
    <property type="match status" value="1"/>
</dbReference>
<protein>
    <recommendedName>
        <fullName evidence="1">Amidohydrolase-related domain-containing protein</fullName>
    </recommendedName>
</protein>
<dbReference type="GO" id="GO:0016810">
    <property type="term" value="F:hydrolase activity, acting on carbon-nitrogen (but not peptide) bonds"/>
    <property type="evidence" value="ECO:0007669"/>
    <property type="project" value="InterPro"/>
</dbReference>
<evidence type="ECO:0000259" key="1">
    <source>
        <dbReference type="Pfam" id="PF01979"/>
    </source>
</evidence>
<dbReference type="InterPro" id="IPR032466">
    <property type="entry name" value="Metal_Hydrolase"/>
</dbReference>
<dbReference type="Pfam" id="PF01979">
    <property type="entry name" value="Amidohydro_1"/>
    <property type="match status" value="1"/>
</dbReference>
<comment type="caution">
    <text evidence="2">The sequence shown here is derived from an EMBL/GenBank/DDBJ whole genome shotgun (WGS) entry which is preliminary data.</text>
</comment>
<organism evidence="2 3">
    <name type="scientific">Handelsmanbacteria sp. (strain RIFCSPLOWO2_12_FULL_64_10)</name>
    <dbReference type="NCBI Taxonomy" id="1817868"/>
    <lineage>
        <taxon>Bacteria</taxon>
        <taxon>Candidatus Handelsmaniibacteriota</taxon>
    </lineage>
</organism>
<evidence type="ECO:0000313" key="2">
    <source>
        <dbReference type="EMBL" id="OGG49302.1"/>
    </source>
</evidence>
<feature type="domain" description="Amidohydrolase-related" evidence="1">
    <location>
        <begin position="64"/>
        <end position="442"/>
    </location>
</feature>
<dbReference type="SUPFAM" id="SSF51338">
    <property type="entry name" value="Composite domain of metallo-dependent hydrolases"/>
    <property type="match status" value="1"/>
</dbReference>
<dbReference type="EMBL" id="MFKF01000234">
    <property type="protein sequence ID" value="OGG49302.1"/>
    <property type="molecule type" value="Genomic_DNA"/>
</dbReference>
<dbReference type="CDD" id="cd01299">
    <property type="entry name" value="Met_dep_hydrolase_A"/>
    <property type="match status" value="1"/>
</dbReference>
<evidence type="ECO:0000313" key="3">
    <source>
        <dbReference type="Proteomes" id="UP000178606"/>
    </source>
</evidence>
<dbReference type="SUPFAM" id="SSF51556">
    <property type="entry name" value="Metallo-dependent hydrolases"/>
    <property type="match status" value="1"/>
</dbReference>
<dbReference type="InterPro" id="IPR006680">
    <property type="entry name" value="Amidohydro-rel"/>
</dbReference>
<dbReference type="PANTHER" id="PTHR43135">
    <property type="entry name" value="ALPHA-D-RIBOSE 1-METHYLPHOSPHONATE 5-TRIPHOSPHATE DIPHOSPHATASE"/>
    <property type="match status" value="1"/>
</dbReference>
<sequence length="445" mass="47676">MINQTSRSLLILAGRLADGLGGASRADQAALVEAGRIRAVGQRETVRRQAAPDVEVVDLGAACLAPGLIDSHTHLSLAGDGRPYAEMFADTDEMMVLTGAMNMQRHLTAGITTIREHGARNRVGFTLKEGLARGYIPGPRMLVSGRPITCTGGHFHMCNEVADGEEEIRRSVRRLVHEGADYIKIMASGGGTAGTIPGRASYETAELRAAVHEARSFGRLTAAHCRARESMLRAVEAGIDLMEHAEFLDPDDQLRFDPKIAEMMAESGIWVSPTLQAWTRYPRIVELRGRRDRVVEQGRERDLMGAFGGVACESLAGRGGVSPDEATELEALEARAELRLDVMRRMLDCGVRDRVVPGTDSGVGSLAFGHLDYDLQLLVRAGFTPGEALASATRLSAEAVGMGGEIGTVEPGKVADLVALDGDPTADVGAFSRVVAVFQAGRRIR</sequence>
<dbReference type="InterPro" id="IPR011059">
    <property type="entry name" value="Metal-dep_hydrolase_composite"/>
</dbReference>
<accession>A0A1F6CK93</accession>
<dbReference type="Gene3D" id="3.20.20.140">
    <property type="entry name" value="Metal-dependent hydrolases"/>
    <property type="match status" value="1"/>
</dbReference>
<reference evidence="2 3" key="1">
    <citation type="journal article" date="2016" name="Nat. Commun.">
        <title>Thousands of microbial genomes shed light on interconnected biogeochemical processes in an aquifer system.</title>
        <authorList>
            <person name="Anantharaman K."/>
            <person name="Brown C.T."/>
            <person name="Hug L.A."/>
            <person name="Sharon I."/>
            <person name="Castelle C.J."/>
            <person name="Probst A.J."/>
            <person name="Thomas B.C."/>
            <person name="Singh A."/>
            <person name="Wilkins M.J."/>
            <person name="Karaoz U."/>
            <person name="Brodie E.L."/>
            <person name="Williams K.H."/>
            <person name="Hubbard S.S."/>
            <person name="Banfield J.F."/>
        </authorList>
    </citation>
    <scope>NUCLEOTIDE SEQUENCE [LARGE SCALE GENOMIC DNA]</scope>
    <source>
        <strain evidence="3">RIFCSPLOWO2_12_FULL_64_10</strain>
    </source>
</reference>
<proteinExistence type="predicted"/>
<dbReference type="Proteomes" id="UP000178606">
    <property type="component" value="Unassembled WGS sequence"/>
</dbReference>
<dbReference type="InterPro" id="IPR051781">
    <property type="entry name" value="Metallo-dep_Hydrolase"/>
</dbReference>
<gene>
    <name evidence="2" type="ORF">A3F84_18550</name>
</gene>
<dbReference type="PANTHER" id="PTHR43135:SF3">
    <property type="entry name" value="ALPHA-D-RIBOSE 1-METHYLPHOSPHONATE 5-TRIPHOSPHATE DIPHOSPHATASE"/>
    <property type="match status" value="1"/>
</dbReference>
<name>A0A1F6CK93_HANXR</name>
<dbReference type="InterPro" id="IPR057744">
    <property type="entry name" value="OTAase-like"/>
</dbReference>
<dbReference type="AlphaFoldDB" id="A0A1F6CK93"/>